<dbReference type="InterPro" id="IPR011205">
    <property type="entry name" value="UCP015417_vWA"/>
</dbReference>
<dbReference type="HOGENOM" id="CLU_011744_1_2_9"/>
<dbReference type="AlphaFoldDB" id="E6U5P3"/>
<protein>
    <recommendedName>
        <fullName evidence="5">DUF2828 domain-containing protein</fullName>
    </recommendedName>
</protein>
<dbReference type="Pfam" id="PF25043">
    <property type="entry name" value="DUF7788"/>
    <property type="match status" value="1"/>
</dbReference>
<dbReference type="InterPro" id="IPR036465">
    <property type="entry name" value="vWFA_dom_sf"/>
</dbReference>
<dbReference type="Proteomes" id="UP000001551">
    <property type="component" value="Chromosome"/>
</dbReference>
<feature type="domain" description="DUF7788" evidence="2">
    <location>
        <begin position="286"/>
        <end position="459"/>
    </location>
</feature>
<dbReference type="RefSeq" id="WP_013485158.1">
    <property type="nucleotide sequence ID" value="NC_014828.1"/>
</dbReference>
<dbReference type="Gene3D" id="3.40.50.410">
    <property type="entry name" value="von Willebrand factor, type A domain"/>
    <property type="match status" value="1"/>
</dbReference>
<organism evidence="3 4">
    <name type="scientific">Ethanoligenens harbinense (strain DSM 18485 / JCM 12961 / CGMCC 1.5033 / YUAN-3)</name>
    <dbReference type="NCBI Taxonomy" id="663278"/>
    <lineage>
        <taxon>Bacteria</taxon>
        <taxon>Bacillati</taxon>
        <taxon>Bacillota</taxon>
        <taxon>Clostridia</taxon>
        <taxon>Eubacteriales</taxon>
        <taxon>Oscillospiraceae</taxon>
        <taxon>Ethanoligenens</taxon>
    </lineage>
</organism>
<sequence length="485" mass="54411">MLNFLKKQANTALTENGAATYATTSSDCLDLFATIGALRNEPDEEVIKRFARAYAENADLAVKTLFFARDIRGGLGERKVFRLILRHMANDMPASVLKNLWAVPEYGRYDDLLVLLDSPLRQDVISYIKTQLDSDIRAFDGDGTVSLLGKWLPSVNAHSAEAVRCGKLLAKALGMTEADYRRTLTKLRAKIKLIENNLRKKDYTFDYERQPSKAMMKYRKAFLRNDGERYKEFLSRVANGKATLHTGTLYPYDIIRPILSGSMTDGERKSMDATWNALEDFTNGENALAVIDGSGSMYSCGDPKPAEVALSLGIYFAEHGRGGFAGHFITFSENPRLVEIKGRDIFEKVKYCMSFNEIANTNIQKVFDLILRTAVKNRLPQSELPATLYIISDMEFDFCTTNAEISNFTYAKKAYAAHGYRLPTVVFWNVQSRNEQQPVTSNEQGVLLVSGASPRVFSMIESGNMSPMSFMLDALNNERYTGIKA</sequence>
<dbReference type="EMBL" id="CP002400">
    <property type="protein sequence ID" value="ADU26802.1"/>
    <property type="molecule type" value="Genomic_DNA"/>
</dbReference>
<accession>E6U5P3</accession>
<feature type="domain" description="DUF2828" evidence="1">
    <location>
        <begin position="179"/>
        <end position="276"/>
    </location>
</feature>
<reference evidence="3 4" key="1">
    <citation type="submission" date="2010-12" db="EMBL/GenBank/DDBJ databases">
        <title>Complete sequence of Ethanoligenens harbinense YUAN-3.</title>
        <authorList>
            <person name="Lucas S."/>
            <person name="Copeland A."/>
            <person name="Lapidus A."/>
            <person name="Cheng J.-F."/>
            <person name="Bruce D."/>
            <person name="Goodwin L."/>
            <person name="Pitluck S."/>
            <person name="Chertkov O."/>
            <person name="Misra M."/>
            <person name="Detter J.C."/>
            <person name="Han C."/>
            <person name="Tapia R."/>
            <person name="Land M."/>
            <person name="Hauser L."/>
            <person name="Jeffries C."/>
            <person name="Kyrpides N."/>
            <person name="Ivanova N."/>
            <person name="Mikhailova N."/>
            <person name="Wang A."/>
            <person name="Mouttaki H."/>
            <person name="He Z."/>
            <person name="Zhou J."/>
            <person name="Hemme C.L."/>
            <person name="Woyke T."/>
        </authorList>
    </citation>
    <scope>NUCLEOTIDE SEQUENCE [LARGE SCALE GENOMIC DNA]</scope>
    <source>
        <strain evidence="4">DSM 18485 / JCM 12961 / CGMCC 1.5033 / YUAN-3</strain>
    </source>
</reference>
<gene>
    <name evidence="3" type="ordered locus">Ethha_1258</name>
</gene>
<dbReference type="PANTHER" id="PTHR31373:SF27">
    <property type="entry name" value="TROVE DOMAIN-CONTAINING PROTEIN"/>
    <property type="match status" value="1"/>
</dbReference>
<name>E6U5P3_ETHHY</name>
<dbReference type="Pfam" id="PF11443">
    <property type="entry name" value="DUF2828"/>
    <property type="match status" value="2"/>
</dbReference>
<dbReference type="InterPro" id="IPR056690">
    <property type="entry name" value="DUF7788"/>
</dbReference>
<proteinExistence type="predicted"/>
<evidence type="ECO:0000313" key="3">
    <source>
        <dbReference type="EMBL" id="ADU26802.1"/>
    </source>
</evidence>
<dbReference type="PIRSF" id="PIRSF015417">
    <property type="entry name" value="T31B5_30_vWA"/>
    <property type="match status" value="1"/>
</dbReference>
<dbReference type="SUPFAM" id="SSF53300">
    <property type="entry name" value="vWA-like"/>
    <property type="match status" value="1"/>
</dbReference>
<evidence type="ECO:0000259" key="2">
    <source>
        <dbReference type="Pfam" id="PF25043"/>
    </source>
</evidence>
<dbReference type="STRING" id="663278.Ethha_1258"/>
<keyword evidence="4" id="KW-1185">Reference proteome</keyword>
<evidence type="ECO:0000259" key="1">
    <source>
        <dbReference type="Pfam" id="PF11443"/>
    </source>
</evidence>
<feature type="domain" description="DUF2828" evidence="1">
    <location>
        <begin position="14"/>
        <end position="104"/>
    </location>
</feature>
<dbReference type="KEGG" id="eha:Ethha_1258"/>
<dbReference type="InterPro" id="IPR058580">
    <property type="entry name" value="DUF2828"/>
</dbReference>
<dbReference type="eggNOG" id="COG2304">
    <property type="taxonomic scope" value="Bacteria"/>
</dbReference>
<evidence type="ECO:0000313" key="4">
    <source>
        <dbReference type="Proteomes" id="UP000001551"/>
    </source>
</evidence>
<dbReference type="PANTHER" id="PTHR31373">
    <property type="entry name" value="OS06G0652100 PROTEIN"/>
    <property type="match status" value="1"/>
</dbReference>
<evidence type="ECO:0008006" key="5">
    <source>
        <dbReference type="Google" id="ProtNLM"/>
    </source>
</evidence>